<dbReference type="RefSeq" id="WP_011813725.1">
    <property type="nucleotide sequence ID" value="NC_008789.1"/>
</dbReference>
<comment type="similarity">
    <text evidence="1">Belongs to the FGGY kinase family.</text>
</comment>
<organism evidence="5 6">
    <name type="scientific">Halorhodospira halophila (strain DSM 244 / SL1)</name>
    <name type="common">Ectothiorhodospira halophila (strain DSM 244 / SL1)</name>
    <dbReference type="NCBI Taxonomy" id="349124"/>
    <lineage>
        <taxon>Bacteria</taxon>
        <taxon>Pseudomonadati</taxon>
        <taxon>Pseudomonadota</taxon>
        <taxon>Gammaproteobacteria</taxon>
        <taxon>Chromatiales</taxon>
        <taxon>Ectothiorhodospiraceae</taxon>
        <taxon>Halorhodospira</taxon>
    </lineage>
</organism>
<keyword evidence="6" id="KW-1185">Reference proteome</keyword>
<dbReference type="InterPro" id="IPR018485">
    <property type="entry name" value="FGGY_C"/>
</dbReference>
<dbReference type="Pfam" id="PF02782">
    <property type="entry name" value="FGGY_C"/>
    <property type="match status" value="1"/>
</dbReference>
<keyword evidence="2" id="KW-0808">Transferase</keyword>
<protein>
    <submittedName>
        <fullName evidence="5">Carbohydrate kinase, FGGY</fullName>
    </submittedName>
</protein>
<dbReference type="Gene3D" id="3.30.420.40">
    <property type="match status" value="2"/>
</dbReference>
<dbReference type="GO" id="GO:0005997">
    <property type="term" value="P:xylulose metabolic process"/>
    <property type="evidence" value="ECO:0007669"/>
    <property type="project" value="TreeGrafter"/>
</dbReference>
<evidence type="ECO:0000256" key="2">
    <source>
        <dbReference type="ARBA" id="ARBA00022679"/>
    </source>
</evidence>
<feature type="domain" description="Carbohydrate kinase FGGY C-terminal" evidence="4">
    <location>
        <begin position="258"/>
        <end position="419"/>
    </location>
</feature>
<dbReference type="PANTHER" id="PTHR10196:SF80">
    <property type="entry name" value="D-RIBULOSE KINASE"/>
    <property type="match status" value="1"/>
</dbReference>
<gene>
    <name evidence="5" type="ordered locus">Hhal_0926</name>
</gene>
<dbReference type="GO" id="GO:0005829">
    <property type="term" value="C:cytosol"/>
    <property type="evidence" value="ECO:0007669"/>
    <property type="project" value="TreeGrafter"/>
</dbReference>
<accession>A1WVJ0</accession>
<dbReference type="OrthoDB" id="9805576at2"/>
<dbReference type="PANTHER" id="PTHR10196">
    <property type="entry name" value="SUGAR KINASE"/>
    <property type="match status" value="1"/>
</dbReference>
<dbReference type="GO" id="GO:0019150">
    <property type="term" value="F:D-ribulokinase activity"/>
    <property type="evidence" value="ECO:0007669"/>
    <property type="project" value="TreeGrafter"/>
</dbReference>
<dbReference type="CDD" id="cd07783">
    <property type="entry name" value="ASKHA_NBD_FGGY_SePSK_AtXK1-like"/>
    <property type="match status" value="1"/>
</dbReference>
<dbReference type="InterPro" id="IPR043129">
    <property type="entry name" value="ATPase_NBD"/>
</dbReference>
<evidence type="ECO:0000313" key="6">
    <source>
        <dbReference type="Proteomes" id="UP000000647"/>
    </source>
</evidence>
<dbReference type="GO" id="GO:0004856">
    <property type="term" value="F:D-xylulokinase activity"/>
    <property type="evidence" value="ECO:0007669"/>
    <property type="project" value="TreeGrafter"/>
</dbReference>
<dbReference type="SUPFAM" id="SSF53067">
    <property type="entry name" value="Actin-like ATPase domain"/>
    <property type="match status" value="2"/>
</dbReference>
<reference evidence="6" key="1">
    <citation type="submission" date="2006-12" db="EMBL/GenBank/DDBJ databases">
        <title>Complete sequence of Halorhodospira halophila SL1.</title>
        <authorList>
            <consortium name="US DOE Joint Genome Institute"/>
            <person name="Copeland A."/>
            <person name="Lucas S."/>
            <person name="Lapidus A."/>
            <person name="Barry K."/>
            <person name="Detter J.C."/>
            <person name="Glavina del Rio T."/>
            <person name="Hammon N."/>
            <person name="Israni S."/>
            <person name="Dalin E."/>
            <person name="Tice H."/>
            <person name="Pitluck S."/>
            <person name="Saunders E."/>
            <person name="Brettin T."/>
            <person name="Bruce D."/>
            <person name="Han C."/>
            <person name="Tapia R."/>
            <person name="Schmutz J."/>
            <person name="Larimer F."/>
            <person name="Land M."/>
            <person name="Hauser L."/>
            <person name="Kyrpides N."/>
            <person name="Mikhailova N."/>
            <person name="Hoff W."/>
            <person name="Richardson P."/>
        </authorList>
    </citation>
    <scope>NUCLEOTIDE SEQUENCE [LARGE SCALE GENOMIC DNA]</scope>
    <source>
        <strain evidence="6">DSM 244 / SL1</strain>
    </source>
</reference>
<evidence type="ECO:0000313" key="5">
    <source>
        <dbReference type="EMBL" id="ABM61702.1"/>
    </source>
</evidence>
<evidence type="ECO:0000256" key="1">
    <source>
        <dbReference type="ARBA" id="ARBA00009156"/>
    </source>
</evidence>
<dbReference type="eggNOG" id="COG1070">
    <property type="taxonomic scope" value="Bacteria"/>
</dbReference>
<keyword evidence="3 5" id="KW-0418">Kinase</keyword>
<dbReference type="EMBL" id="CP000544">
    <property type="protein sequence ID" value="ABM61702.1"/>
    <property type="molecule type" value="Genomic_DNA"/>
</dbReference>
<evidence type="ECO:0000259" key="4">
    <source>
        <dbReference type="Pfam" id="PF02782"/>
    </source>
</evidence>
<dbReference type="KEGG" id="hha:Hhal_0926"/>
<evidence type="ECO:0000256" key="3">
    <source>
        <dbReference type="ARBA" id="ARBA00022777"/>
    </source>
</evidence>
<dbReference type="Proteomes" id="UP000000647">
    <property type="component" value="Chromosome"/>
</dbReference>
<name>A1WVJ0_HALHL</name>
<dbReference type="STRING" id="349124.Hhal_0926"/>
<dbReference type="HOGENOM" id="CLU_009281_0_0_6"/>
<sequence length="424" mass="44633">MASNRRYASAGLDVGTSGCKAAVVDPQGGVLARARVEWPEASMPADPETWWVVARSALARAVAEARRPVGRVAVDGTSGTVLWAAADGTPLTRAMRYDEPAAGTWAAVIAGQAPAESGAHGNSSGLARALHLAALYGLRGPCQLLSQADWIAGRLCGRFDCTDENNALKLGYDPVARRWPDWLQEVPLPTECLPAAFAPGTEIGTVRAEVARATHLRDDCRMIAGTTDSIAGFLATGARSEGDAVTSLGTTLALKQVCPQAVFAPGYGVYSHRLGERFLAGGASNCGAGILARYFTEVELERLSAALDPDRDTGLDYYPLPTAGERFPYADPQLQPRLEPRPEDPGRFLQGLMEGVAAVEAEGYRRLQELGAPALERVLTVGGGAANPAWTRIRSRYLGVPVVPAEESEAAVGTARLAGGLMTA</sequence>
<proteinExistence type="inferred from homology"/>
<dbReference type="AlphaFoldDB" id="A1WVJ0"/>
<reference evidence="5 6" key="2">
    <citation type="journal article" date="2013" name="Stand. Genomic Sci.">
        <title>Complete genome sequence of Halorhodospira halophila SL1.</title>
        <authorList>
            <person name="Challacombe J.F."/>
            <person name="Majid S."/>
            <person name="Deole R."/>
            <person name="Brettin T.S."/>
            <person name="Bruce D."/>
            <person name="Delano S.F."/>
            <person name="Detter J.C."/>
            <person name="Gleasner C.D."/>
            <person name="Han C.S."/>
            <person name="Misra M."/>
            <person name="Reitenga K.G."/>
            <person name="Mikhailova N."/>
            <person name="Woyke T."/>
            <person name="Pitluck S."/>
            <person name="Nolan M."/>
            <person name="Land M.L."/>
            <person name="Saunders E."/>
            <person name="Tapia R."/>
            <person name="Lapidus A."/>
            <person name="Ivanova N."/>
            <person name="Hoff W.D."/>
        </authorList>
    </citation>
    <scope>NUCLEOTIDE SEQUENCE [LARGE SCALE GENOMIC DNA]</scope>
    <source>
        <strain evidence="6">DSM 244 / SL1</strain>
    </source>
</reference>